<protein>
    <submittedName>
        <fullName evidence="1">Uncharacterized protein</fullName>
    </submittedName>
</protein>
<dbReference type="EMBL" id="CM037156">
    <property type="protein sequence ID" value="KAH7838125.1"/>
    <property type="molecule type" value="Genomic_DNA"/>
</dbReference>
<reference evidence="1 2" key="1">
    <citation type="journal article" date="2021" name="Hortic Res">
        <title>High-quality reference genome and annotation aids understanding of berry development for evergreen blueberry (Vaccinium darrowii).</title>
        <authorList>
            <person name="Yu J."/>
            <person name="Hulse-Kemp A.M."/>
            <person name="Babiker E."/>
            <person name="Staton M."/>
        </authorList>
    </citation>
    <scope>NUCLEOTIDE SEQUENCE [LARGE SCALE GENOMIC DNA]</scope>
    <source>
        <strain evidence="2">cv. NJ 8807/NJ 8810</strain>
        <tissue evidence="1">Young leaf</tissue>
    </source>
</reference>
<organism evidence="1 2">
    <name type="scientific">Vaccinium darrowii</name>
    <dbReference type="NCBI Taxonomy" id="229202"/>
    <lineage>
        <taxon>Eukaryota</taxon>
        <taxon>Viridiplantae</taxon>
        <taxon>Streptophyta</taxon>
        <taxon>Embryophyta</taxon>
        <taxon>Tracheophyta</taxon>
        <taxon>Spermatophyta</taxon>
        <taxon>Magnoliopsida</taxon>
        <taxon>eudicotyledons</taxon>
        <taxon>Gunneridae</taxon>
        <taxon>Pentapetalae</taxon>
        <taxon>asterids</taxon>
        <taxon>Ericales</taxon>
        <taxon>Ericaceae</taxon>
        <taxon>Vaccinioideae</taxon>
        <taxon>Vaccinieae</taxon>
        <taxon>Vaccinium</taxon>
    </lineage>
</organism>
<dbReference type="Proteomes" id="UP000828048">
    <property type="component" value="Chromosome 6"/>
</dbReference>
<name>A0ACB7XC66_9ERIC</name>
<sequence>MATKSAGNDTKRIKRGHDINMGINNTTITPDLSDDVVERIISFLPIKHAARCGVLSARFRSSWLCNPNFVFDLDFAMGRSRENFVRAVNRIFNQHSGPKIQRFRLYFDPTDVEVLVEHWLQMASSKGVQEVDLDFTQGDEPFNLPSHLIEFESIRTLELNFCQLKLPPKLKGLCFLKTLVLRKVNVTSALIATTFSNCLCLEGIDLVQCLGIYHLNIVAQELKKFRRLVVGDCDDISVIDIDAHTLSTFCYRSKACVIIINIKTEMPHLKDVTLNFTPIRGFPQLHSTSNLMTRLSHVRVLRISTTFLENLSSKFRNGTCRSLNFCLGNLKEFHLFADEAITNINPYDIVYFLKNCTNVESVFLDLGEYAFEHGYYWQMLGKQMLENCDPNFHRLKRLLMNCFKFEKLELEMLKCFLNKARVLESVTLVPAKKWRSAVFSGELHTYDQLFESWKGFSHTRSCLELWWKISKLKKKKKKKMALGKRCGSTASEGLGFGVVRYTRSMSGKRVGFSSNMEVDSTITSPPLKRQCSLEMMIPSSEKSLLEALPQDILIRVLCGVGHDDLKQLFHVSKQIREATKIAKQWHFAYSTPKKVPAFRNPIDLGDFEEIATPNAPKQCRSHRPRLSGKKLADISVALFASPAEEDQWPRRDLFMEMETEA</sequence>
<comment type="caution">
    <text evidence="1">The sequence shown here is derived from an EMBL/GenBank/DDBJ whole genome shotgun (WGS) entry which is preliminary data.</text>
</comment>
<accession>A0ACB7XC66</accession>
<evidence type="ECO:0000313" key="1">
    <source>
        <dbReference type="EMBL" id="KAH7838125.1"/>
    </source>
</evidence>
<gene>
    <name evidence="1" type="ORF">Vadar_022369</name>
</gene>
<proteinExistence type="predicted"/>
<evidence type="ECO:0000313" key="2">
    <source>
        <dbReference type="Proteomes" id="UP000828048"/>
    </source>
</evidence>
<keyword evidence="2" id="KW-1185">Reference proteome</keyword>